<reference evidence="2" key="1">
    <citation type="submission" date="2022-07" db="EMBL/GenBank/DDBJ databases">
        <title>Phylogenomic reconstructions and comparative analyses of Kickxellomycotina fungi.</title>
        <authorList>
            <person name="Reynolds N.K."/>
            <person name="Stajich J.E."/>
            <person name="Barry K."/>
            <person name="Grigoriev I.V."/>
            <person name="Crous P."/>
            <person name="Smith M.E."/>
        </authorList>
    </citation>
    <scope>NUCLEOTIDE SEQUENCE</scope>
    <source>
        <strain evidence="2">RSA 567</strain>
    </source>
</reference>
<gene>
    <name evidence="2" type="ORF">H4R34_006003</name>
</gene>
<feature type="non-terminal residue" evidence="2">
    <location>
        <position position="1"/>
    </location>
</feature>
<evidence type="ECO:0000313" key="2">
    <source>
        <dbReference type="EMBL" id="KAJ1970619.1"/>
    </source>
</evidence>
<protein>
    <recommendedName>
        <fullName evidence="1">F-box domain-containing protein</fullName>
    </recommendedName>
</protein>
<name>A0A9W8E9R1_9FUNG</name>
<keyword evidence="3" id="KW-1185">Reference proteome</keyword>
<evidence type="ECO:0000259" key="1">
    <source>
        <dbReference type="PROSITE" id="PS50181"/>
    </source>
</evidence>
<dbReference type="EMBL" id="JANBQB010001696">
    <property type="protein sequence ID" value="KAJ1970619.1"/>
    <property type="molecule type" value="Genomic_DNA"/>
</dbReference>
<dbReference type="OrthoDB" id="10422676at2759"/>
<dbReference type="Pfam" id="PF00646">
    <property type="entry name" value="F-box"/>
    <property type="match status" value="1"/>
</dbReference>
<feature type="non-terminal residue" evidence="2">
    <location>
        <position position="349"/>
    </location>
</feature>
<dbReference type="Proteomes" id="UP001151582">
    <property type="component" value="Unassembled WGS sequence"/>
</dbReference>
<organism evidence="2 3">
    <name type="scientific">Dimargaris verticillata</name>
    <dbReference type="NCBI Taxonomy" id="2761393"/>
    <lineage>
        <taxon>Eukaryota</taxon>
        <taxon>Fungi</taxon>
        <taxon>Fungi incertae sedis</taxon>
        <taxon>Zoopagomycota</taxon>
        <taxon>Kickxellomycotina</taxon>
        <taxon>Dimargaritomycetes</taxon>
        <taxon>Dimargaritales</taxon>
        <taxon>Dimargaritaceae</taxon>
        <taxon>Dimargaris</taxon>
    </lineage>
</organism>
<sequence length="349" mass="40669">NPHGKSLATIEDLPPEILMEVLKHLNVSNLRDIQFTSHKVHKAIVLLLEPDRKVIATHYLQDPTILPTMKKNYRHLRTTDPVAAKAQISKYFNDHLQFRKDYDLLLFQRNSNLSQTLMMMLHSLRDDMFILCELYLQRARSMTPSDTEAKLPTLASLQYPDFYTNGPVTQTHDYPKILNELKESVNFNRFRSFADIHQGIWGDFNDGYMTEMPDLVERYLEIINNVDLLPVLTERQGKLVDKIWVENIALNNADRSRHFFNDIMAFQLIPKLIGAYIAKGYYDLAIVFIKTMMKNRYLTKFWQSIPADTGLNYPERAVYLALSTGHAKAIRLVKKMKNMPGFRANRLFQ</sequence>
<comment type="caution">
    <text evidence="2">The sequence shown here is derived from an EMBL/GenBank/DDBJ whole genome shotgun (WGS) entry which is preliminary data.</text>
</comment>
<evidence type="ECO:0000313" key="3">
    <source>
        <dbReference type="Proteomes" id="UP001151582"/>
    </source>
</evidence>
<dbReference type="InterPro" id="IPR001810">
    <property type="entry name" value="F-box_dom"/>
</dbReference>
<proteinExistence type="predicted"/>
<feature type="domain" description="F-box" evidence="1">
    <location>
        <begin position="7"/>
        <end position="44"/>
    </location>
</feature>
<dbReference type="AlphaFoldDB" id="A0A9W8E9R1"/>
<dbReference type="PROSITE" id="PS50181">
    <property type="entry name" value="FBOX"/>
    <property type="match status" value="1"/>
</dbReference>
<accession>A0A9W8E9R1</accession>